<comment type="caution">
    <text evidence="2">The sequence shown here is derived from an EMBL/GenBank/DDBJ whole genome shotgun (WGS) entry which is preliminary data.</text>
</comment>
<sequence length="314" mass="36993">MVSKIVKYFLVILFLSLQLFAQDFRVLTEIDSAKYLIGDYINIKYRIEYKDGIGYQMPSIKDSVHELSFIKELPLQQYKKDDYYIDEHTFVFSKYDSAGVVVPSVKFKYTDSNKDDKISYSNQVEFVVTTMEVNLQEDIQDVKAPIRIPLNWWMILLYVLILILLATLIYFIYRRYLKKKETLIEAKPIIKIPPHEIALKALRSLEEQKLWQQGRVKEYHTELTDIIRRYFEGRFNFLAMEMPSSEVIDNLTKISNGKLFEKVESFFNNADLVKFAKFQPLPSINEKMMIQAYDIVKSTKETVANESEEVKTDV</sequence>
<feature type="transmembrane region" description="Helical" evidence="1">
    <location>
        <begin position="152"/>
        <end position="173"/>
    </location>
</feature>
<organism evidence="2">
    <name type="scientific">hydrocarbon metagenome</name>
    <dbReference type="NCBI Taxonomy" id="938273"/>
    <lineage>
        <taxon>unclassified sequences</taxon>
        <taxon>metagenomes</taxon>
        <taxon>ecological metagenomes</taxon>
    </lineage>
</organism>
<evidence type="ECO:0000313" key="2">
    <source>
        <dbReference type="EMBL" id="KUG24799.1"/>
    </source>
</evidence>
<evidence type="ECO:0008006" key="3">
    <source>
        <dbReference type="Google" id="ProtNLM"/>
    </source>
</evidence>
<gene>
    <name evidence="2" type="ORF">ASZ90_005381</name>
</gene>
<dbReference type="EMBL" id="LNQE01000817">
    <property type="protein sequence ID" value="KUG24799.1"/>
    <property type="molecule type" value="Genomic_DNA"/>
</dbReference>
<keyword evidence="1" id="KW-0472">Membrane</keyword>
<accession>A0A0W8FV90</accession>
<name>A0A0W8FV90_9ZZZZ</name>
<protein>
    <recommendedName>
        <fullName evidence="3">Batd</fullName>
    </recommendedName>
</protein>
<reference evidence="2" key="1">
    <citation type="journal article" date="2015" name="Proc. Natl. Acad. Sci. U.S.A.">
        <title>Networks of energetic and metabolic interactions define dynamics in microbial communities.</title>
        <authorList>
            <person name="Embree M."/>
            <person name="Liu J.K."/>
            <person name="Al-Bassam M.M."/>
            <person name="Zengler K."/>
        </authorList>
    </citation>
    <scope>NUCLEOTIDE SEQUENCE</scope>
</reference>
<keyword evidence="1" id="KW-1133">Transmembrane helix</keyword>
<keyword evidence="1" id="KW-0812">Transmembrane</keyword>
<dbReference type="AlphaFoldDB" id="A0A0W8FV90"/>
<proteinExistence type="predicted"/>
<evidence type="ECO:0000256" key="1">
    <source>
        <dbReference type="SAM" id="Phobius"/>
    </source>
</evidence>